<dbReference type="GO" id="GO:0005829">
    <property type="term" value="C:cytosol"/>
    <property type="evidence" value="ECO:0007669"/>
    <property type="project" value="TreeGrafter"/>
</dbReference>
<dbReference type="SUPFAM" id="SSF53067">
    <property type="entry name" value="Actin-like ATPase domain"/>
    <property type="match status" value="2"/>
</dbReference>
<dbReference type="Gene3D" id="3.30.420.40">
    <property type="match status" value="2"/>
</dbReference>
<gene>
    <name evidence="5" type="ORF">IAG03_06750</name>
</gene>
<dbReference type="RefSeq" id="WP_249319326.1">
    <property type="nucleotide sequence ID" value="NZ_JACRSN010000008.1"/>
</dbReference>
<proteinExistence type="inferred from homology"/>
<feature type="domain" description="Carbohydrate kinase FGGY N-terminal" evidence="4">
    <location>
        <begin position="2"/>
        <end position="174"/>
    </location>
</feature>
<dbReference type="AlphaFoldDB" id="A0A926D986"/>
<evidence type="ECO:0000259" key="4">
    <source>
        <dbReference type="Pfam" id="PF00370"/>
    </source>
</evidence>
<dbReference type="Proteomes" id="UP000651482">
    <property type="component" value="Unassembled WGS sequence"/>
</dbReference>
<evidence type="ECO:0000313" key="5">
    <source>
        <dbReference type="EMBL" id="MBC8533707.1"/>
    </source>
</evidence>
<dbReference type="InterPro" id="IPR043129">
    <property type="entry name" value="ATPase_NBD"/>
</dbReference>
<sequence>MYAIGIDIGTTTICGIRLNLDSGAVEETKTRDNSSFLSATHTWERLQDPNIILHTAKALLSELVCPGTAAIGISSQMHGILYLDKNGDPVSPLYTWQDGRGDLPYQGTTYAKALRSATGFGNVTDFVLAQTHALPENAAVFCSIGDFLAMQLTGRKMPLTHLSFAASFGLFDLNRSCFLYPNSRQPALTDEPAVLGTWNGIPVCAALGDNQASFLGSVSDPDGALINIGTGSQISFLSDSTECPDTMEARPYAGGKFLWAASALCGGRAYALLKQFFEQCIEMAGLKPPALYPIMERALQTLPIRRTLRFHNQFCGTRQDPALRGKIENLSPETFTPQNFLIGILYGIADELFALSGGLPDRCRTLVASGNGIRLNPALQKIMEQVFGMFPIFPVHREEAAYGAALFASVGSGVFPNLAQAQSLIAYES</sequence>
<keyword evidence="6" id="KW-1185">Reference proteome</keyword>
<dbReference type="Pfam" id="PF00370">
    <property type="entry name" value="FGGY_N"/>
    <property type="match status" value="1"/>
</dbReference>
<dbReference type="InterPro" id="IPR018484">
    <property type="entry name" value="FGGY_N"/>
</dbReference>
<dbReference type="CDD" id="cd07777">
    <property type="entry name" value="ASKHA_NBD_FGGY_SHK"/>
    <property type="match status" value="1"/>
</dbReference>
<dbReference type="PANTHER" id="PTHR10196">
    <property type="entry name" value="SUGAR KINASE"/>
    <property type="match status" value="1"/>
</dbReference>
<organism evidence="5 6">
    <name type="scientific">Yeguia hominis</name>
    <dbReference type="NCBI Taxonomy" id="2763662"/>
    <lineage>
        <taxon>Bacteria</taxon>
        <taxon>Bacillati</taxon>
        <taxon>Bacillota</taxon>
        <taxon>Clostridia</taxon>
        <taxon>Eubacteriales</taxon>
        <taxon>Yeguiaceae</taxon>
        <taxon>Yeguia</taxon>
    </lineage>
</organism>
<evidence type="ECO:0000313" key="6">
    <source>
        <dbReference type="Proteomes" id="UP000651482"/>
    </source>
</evidence>
<protein>
    <recommendedName>
        <fullName evidence="4">Carbohydrate kinase FGGY N-terminal domain-containing protein</fullName>
    </recommendedName>
</protein>
<evidence type="ECO:0000256" key="1">
    <source>
        <dbReference type="ARBA" id="ARBA00009156"/>
    </source>
</evidence>
<dbReference type="PANTHER" id="PTHR10196:SF67">
    <property type="entry name" value="SEDOHEPTULOKINASE"/>
    <property type="match status" value="1"/>
</dbReference>
<accession>A0A926D986</accession>
<evidence type="ECO:0000256" key="2">
    <source>
        <dbReference type="ARBA" id="ARBA00022679"/>
    </source>
</evidence>
<keyword evidence="2" id="KW-0808">Transferase</keyword>
<name>A0A926D986_9FIRM</name>
<comment type="similarity">
    <text evidence="1">Belongs to the FGGY kinase family.</text>
</comment>
<dbReference type="GO" id="GO:0050277">
    <property type="term" value="F:sedoheptulokinase activity"/>
    <property type="evidence" value="ECO:0007669"/>
    <property type="project" value="TreeGrafter"/>
</dbReference>
<evidence type="ECO:0000256" key="3">
    <source>
        <dbReference type="ARBA" id="ARBA00022777"/>
    </source>
</evidence>
<dbReference type="GO" id="GO:0006071">
    <property type="term" value="P:glycerol metabolic process"/>
    <property type="evidence" value="ECO:0007669"/>
    <property type="project" value="TreeGrafter"/>
</dbReference>
<keyword evidence="3" id="KW-0418">Kinase</keyword>
<comment type="caution">
    <text evidence="5">The sequence shown here is derived from an EMBL/GenBank/DDBJ whole genome shotgun (WGS) entry which is preliminary data.</text>
</comment>
<reference evidence="5" key="1">
    <citation type="submission" date="2020-08" db="EMBL/GenBank/DDBJ databases">
        <title>Genome public.</title>
        <authorList>
            <person name="Liu C."/>
            <person name="Sun Q."/>
        </authorList>
    </citation>
    <scope>NUCLEOTIDE SEQUENCE</scope>
    <source>
        <strain evidence="5">NSJ-40</strain>
    </source>
</reference>
<dbReference type="EMBL" id="JACRSN010000008">
    <property type="protein sequence ID" value="MBC8533707.1"/>
    <property type="molecule type" value="Genomic_DNA"/>
</dbReference>